<accession>A0A8S1JSX2</accession>
<evidence type="ECO:0000313" key="2">
    <source>
        <dbReference type="EMBL" id="CAD8045177.1"/>
    </source>
</evidence>
<comment type="caution">
    <text evidence="2">The sequence shown here is derived from an EMBL/GenBank/DDBJ whole genome shotgun (WGS) entry which is preliminary data.</text>
</comment>
<dbReference type="EMBL" id="CAJJDM010000006">
    <property type="protein sequence ID" value="CAD8045177.1"/>
    <property type="molecule type" value="Genomic_DNA"/>
</dbReference>
<feature type="transmembrane region" description="Helical" evidence="1">
    <location>
        <begin position="68"/>
        <end position="86"/>
    </location>
</feature>
<protein>
    <recommendedName>
        <fullName evidence="4">Transmembrane protein</fullName>
    </recommendedName>
</protein>
<dbReference type="AlphaFoldDB" id="A0A8S1JSX2"/>
<keyword evidence="1" id="KW-0472">Membrane</keyword>
<gene>
    <name evidence="2" type="ORF">PPRIM_AZ9-3.1.T0090203</name>
</gene>
<dbReference type="Proteomes" id="UP000688137">
    <property type="component" value="Unassembled WGS sequence"/>
</dbReference>
<evidence type="ECO:0000313" key="3">
    <source>
        <dbReference type="Proteomes" id="UP000688137"/>
    </source>
</evidence>
<proteinExistence type="predicted"/>
<keyword evidence="3" id="KW-1185">Reference proteome</keyword>
<evidence type="ECO:0008006" key="4">
    <source>
        <dbReference type="Google" id="ProtNLM"/>
    </source>
</evidence>
<name>A0A8S1JSX2_PARPR</name>
<evidence type="ECO:0000256" key="1">
    <source>
        <dbReference type="SAM" id="Phobius"/>
    </source>
</evidence>
<reference evidence="2" key="1">
    <citation type="submission" date="2021-01" db="EMBL/GenBank/DDBJ databases">
        <authorList>
            <consortium name="Genoscope - CEA"/>
            <person name="William W."/>
        </authorList>
    </citation>
    <scope>NUCLEOTIDE SEQUENCE</scope>
</reference>
<organism evidence="2 3">
    <name type="scientific">Paramecium primaurelia</name>
    <dbReference type="NCBI Taxonomy" id="5886"/>
    <lineage>
        <taxon>Eukaryota</taxon>
        <taxon>Sar</taxon>
        <taxon>Alveolata</taxon>
        <taxon>Ciliophora</taxon>
        <taxon>Intramacronucleata</taxon>
        <taxon>Oligohymenophorea</taxon>
        <taxon>Peniculida</taxon>
        <taxon>Parameciidae</taxon>
        <taxon>Paramecium</taxon>
    </lineage>
</organism>
<sequence>MLRGLINFKYIFQYPESQICSNHLKSIQKLQKESVQLNVQQILSNQNPISGELTIIFNLFKLMKYNSIYYKLIMFLYIISSKIIYLKWQDHLQFKKQNISFSKKLYNCQINKLIDYSTIQKQSKYLQTEKRIENLLKKLQQTYKTFKRTQSFINIEEDWRKDQKYKKRNIKYQIQNRKTKYQKYQLLHY</sequence>
<keyword evidence="1" id="KW-0812">Transmembrane</keyword>
<keyword evidence="1" id="KW-1133">Transmembrane helix</keyword>